<gene>
    <name evidence="1" type="ORF">TSTA_110460</name>
</gene>
<reference evidence="2" key="1">
    <citation type="journal article" date="2015" name="Genome Announc.">
        <title>Genome sequence of the AIDS-associated pathogen Penicillium marneffei (ATCC18224) and its near taxonomic relative Talaromyces stipitatus (ATCC10500).</title>
        <authorList>
            <person name="Nierman W.C."/>
            <person name="Fedorova-Abrams N.D."/>
            <person name="Andrianopoulos A."/>
        </authorList>
    </citation>
    <scope>NUCLEOTIDE SEQUENCE [LARGE SCALE GENOMIC DNA]</scope>
    <source>
        <strain evidence="2">ATCC 10500 / CBS 375.48 / QM 6759 / NRRL 1006</strain>
    </source>
</reference>
<accession>B8MUU6</accession>
<dbReference type="HOGENOM" id="CLU_1349702_0_0_1"/>
<dbReference type="GeneID" id="8107278"/>
<dbReference type="STRING" id="441959.B8MUU6"/>
<evidence type="ECO:0000313" key="1">
    <source>
        <dbReference type="EMBL" id="EED11866.1"/>
    </source>
</evidence>
<dbReference type="EMBL" id="EQ962661">
    <property type="protein sequence ID" value="EED11866.1"/>
    <property type="molecule type" value="Genomic_DNA"/>
</dbReference>
<name>B8MUU6_TALSN</name>
<evidence type="ECO:0000313" key="2">
    <source>
        <dbReference type="Proteomes" id="UP000001745"/>
    </source>
</evidence>
<dbReference type="OrthoDB" id="4540844at2759"/>
<proteinExistence type="predicted"/>
<dbReference type="InParanoid" id="B8MUU6"/>
<keyword evidence="2" id="KW-1185">Reference proteome</keyword>
<dbReference type="AlphaFoldDB" id="B8MUU6"/>
<dbReference type="VEuPathDB" id="FungiDB:TSTA_110460"/>
<protein>
    <submittedName>
        <fullName evidence="1">Uncharacterized protein</fullName>
    </submittedName>
</protein>
<dbReference type="Proteomes" id="UP000001745">
    <property type="component" value="Unassembled WGS sequence"/>
</dbReference>
<organism evidence="1 2">
    <name type="scientific">Talaromyces stipitatus (strain ATCC 10500 / CBS 375.48 / QM 6759 / NRRL 1006)</name>
    <name type="common">Penicillium stipitatum</name>
    <dbReference type="NCBI Taxonomy" id="441959"/>
    <lineage>
        <taxon>Eukaryota</taxon>
        <taxon>Fungi</taxon>
        <taxon>Dikarya</taxon>
        <taxon>Ascomycota</taxon>
        <taxon>Pezizomycotina</taxon>
        <taxon>Eurotiomycetes</taxon>
        <taxon>Eurotiomycetidae</taxon>
        <taxon>Eurotiales</taxon>
        <taxon>Trichocomaceae</taxon>
        <taxon>Talaromyces</taxon>
        <taxon>Talaromyces sect. Talaromyces</taxon>
    </lineage>
</organism>
<dbReference type="RefSeq" id="XP_002488622.1">
    <property type="nucleotide sequence ID" value="XM_002488577.1"/>
</dbReference>
<sequence length="203" mass="21885">MAENSPNGRTVVRRATYVGSQATPDYVVRSVALKPLSRVDTVRVETISEYEAGCSVHKECFGHMCKAPGGTILVPQSLASSKGETSKDYLKAAKYAFSGDAVGYADAVRNLNLTKSGKMRKDILGSAIAGSARLVIVPQVQFPGGTVAFPRNIASLMRIPVRVEDKDTGMPTNVIVSLDYCSATPNMKLFPDYERTPQYPAGY</sequence>